<sequence>MSLKQVLNVMAYPGMVKKTLTTSTHSRVYLLHGDFVLKNFVSESREKTDPTSLEIYDIQAKVGDHPFIEKPFFAYKGDEGEVLITGFRQVTIEFTLTAAILEKILSALLYMDMKGVKHEDLGGYNIGLDKQGDPFIYDFDKAYYFDWHTLSIDSRLLSGFFLEHSNYVKIDPFNIDLLLNFYFADQLIQREENGKKSEAIELYSCFLKYSIQYFIQLQNLLCQQGLSSRYIQAIDQRISSIEAVLGVPELIIATYEDKIYKTLFAARKWAEVNVEQKGRSELRSYLELTQRRLFMWDAYKTLRQSIPEKNENL</sequence>
<dbReference type="Proteomes" id="UP000177905">
    <property type="component" value="Unassembled WGS sequence"/>
</dbReference>
<gene>
    <name evidence="1" type="ORF">A2290_04945</name>
</gene>
<dbReference type="EMBL" id="MEUA01000063">
    <property type="protein sequence ID" value="OGC12981.1"/>
    <property type="molecule type" value="Genomic_DNA"/>
</dbReference>
<organism evidence="1 2">
    <name type="scientific">candidate division WOR-1 bacterium RIFOXYB2_FULL_36_35</name>
    <dbReference type="NCBI Taxonomy" id="1802578"/>
    <lineage>
        <taxon>Bacteria</taxon>
        <taxon>Bacillati</taxon>
        <taxon>Saganbacteria</taxon>
    </lineage>
</organism>
<dbReference type="AlphaFoldDB" id="A0A1F4RXT3"/>
<dbReference type="InterPro" id="IPR011009">
    <property type="entry name" value="Kinase-like_dom_sf"/>
</dbReference>
<reference evidence="1 2" key="1">
    <citation type="journal article" date="2016" name="Nat. Commun.">
        <title>Thousands of microbial genomes shed light on interconnected biogeochemical processes in an aquifer system.</title>
        <authorList>
            <person name="Anantharaman K."/>
            <person name="Brown C.T."/>
            <person name="Hug L.A."/>
            <person name="Sharon I."/>
            <person name="Castelle C.J."/>
            <person name="Probst A.J."/>
            <person name="Thomas B.C."/>
            <person name="Singh A."/>
            <person name="Wilkins M.J."/>
            <person name="Karaoz U."/>
            <person name="Brodie E.L."/>
            <person name="Williams K.H."/>
            <person name="Hubbard S.S."/>
            <person name="Banfield J.F."/>
        </authorList>
    </citation>
    <scope>NUCLEOTIDE SEQUENCE [LARGE SCALE GENOMIC DNA]</scope>
</reference>
<evidence type="ECO:0000313" key="1">
    <source>
        <dbReference type="EMBL" id="OGC12981.1"/>
    </source>
</evidence>
<evidence type="ECO:0000313" key="2">
    <source>
        <dbReference type="Proteomes" id="UP000177905"/>
    </source>
</evidence>
<evidence type="ECO:0008006" key="3">
    <source>
        <dbReference type="Google" id="ProtNLM"/>
    </source>
</evidence>
<proteinExistence type="predicted"/>
<name>A0A1F4RXT3_UNCSA</name>
<comment type="caution">
    <text evidence="1">The sequence shown here is derived from an EMBL/GenBank/DDBJ whole genome shotgun (WGS) entry which is preliminary data.</text>
</comment>
<protein>
    <recommendedName>
        <fullName evidence="3">Protein kinase domain-containing protein</fullName>
    </recommendedName>
</protein>
<accession>A0A1F4RXT3</accession>
<dbReference type="SUPFAM" id="SSF56112">
    <property type="entry name" value="Protein kinase-like (PK-like)"/>
    <property type="match status" value="1"/>
</dbReference>